<dbReference type="Gene3D" id="1.25.40.10">
    <property type="entry name" value="Tetratricopeptide repeat domain"/>
    <property type="match status" value="5"/>
</dbReference>
<evidence type="ECO:0008006" key="5">
    <source>
        <dbReference type="Google" id="ProtNLM"/>
    </source>
</evidence>
<sequence>MVDDAHKLFTKMIEKGIYPDIITYSSIIQCFCNFGQWEEVKKATESDDPSWCEGRAEDAKAIIECMIQKGVDPDVVTYNTLIDGYCWQGRGVFNLTLINGYCKRMEIDKAIDLVREMSLKQLKPGIVTYTTVLQGLFRVGRFSHAQKMYDEMRVLGFKPDTHSHTYCIMLDGLCKNGHVEEVLVFLQELERKNVDLSCSMYDVVIAGLCKKGKLDIAQDIFNNCVLMGLLDEAEDLMRKMEQNGLSPENFACDFILQGFLKRDKLHEVFPLLQEMIDKGFSPNSYTLLDMIQRLKPNDCQ</sequence>
<dbReference type="NCBIfam" id="TIGR00756">
    <property type="entry name" value="PPR"/>
    <property type="match status" value="3"/>
</dbReference>
<keyword evidence="1" id="KW-0677">Repeat</keyword>
<proteinExistence type="predicted"/>
<protein>
    <recommendedName>
        <fullName evidence="5">Pentatricopeptide repeat-containing protein</fullName>
    </recommendedName>
</protein>
<name>A0A9J6AS87_SOLCO</name>
<dbReference type="InterPro" id="IPR011990">
    <property type="entry name" value="TPR-like_helical_dom_sf"/>
</dbReference>
<evidence type="ECO:0000256" key="1">
    <source>
        <dbReference type="ARBA" id="ARBA00022737"/>
    </source>
</evidence>
<feature type="repeat" description="PPR" evidence="2">
    <location>
        <begin position="162"/>
        <end position="196"/>
    </location>
</feature>
<evidence type="ECO:0000256" key="2">
    <source>
        <dbReference type="PROSITE-ProRule" id="PRU00708"/>
    </source>
</evidence>
<gene>
    <name evidence="3" type="ORF">H5410_012655</name>
</gene>
<dbReference type="Pfam" id="PF01535">
    <property type="entry name" value="PPR"/>
    <property type="match status" value="2"/>
</dbReference>
<evidence type="ECO:0000313" key="3">
    <source>
        <dbReference type="EMBL" id="KAG5627437.1"/>
    </source>
</evidence>
<dbReference type="Proteomes" id="UP000824120">
    <property type="component" value="Chromosome 2"/>
</dbReference>
<feature type="repeat" description="PPR" evidence="2">
    <location>
        <begin position="125"/>
        <end position="159"/>
    </location>
</feature>
<dbReference type="PANTHER" id="PTHR47942:SF16">
    <property type="entry name" value="PENTATRICOPEPTIDE REPEAT DOMAIN CONTAINING PROTEIN-RELATED"/>
    <property type="match status" value="1"/>
</dbReference>
<dbReference type="Pfam" id="PF13041">
    <property type="entry name" value="PPR_2"/>
    <property type="match status" value="2"/>
</dbReference>
<dbReference type="AlphaFoldDB" id="A0A9J6AS87"/>
<accession>A0A9J6AS87</accession>
<dbReference type="PANTHER" id="PTHR47942">
    <property type="entry name" value="TETRATRICOPEPTIDE REPEAT (TPR)-LIKE SUPERFAMILY PROTEIN-RELATED"/>
    <property type="match status" value="1"/>
</dbReference>
<evidence type="ECO:0000313" key="4">
    <source>
        <dbReference type="Proteomes" id="UP000824120"/>
    </source>
</evidence>
<dbReference type="InterPro" id="IPR051222">
    <property type="entry name" value="PPR/CCM1_RNA-binding"/>
</dbReference>
<dbReference type="InterPro" id="IPR002885">
    <property type="entry name" value="PPR_rpt"/>
</dbReference>
<dbReference type="EMBL" id="JACXVP010000002">
    <property type="protein sequence ID" value="KAG5627437.1"/>
    <property type="molecule type" value="Genomic_DNA"/>
</dbReference>
<dbReference type="Pfam" id="PF12854">
    <property type="entry name" value="PPR_1"/>
    <property type="match status" value="2"/>
</dbReference>
<comment type="caution">
    <text evidence="3">The sequence shown here is derived from an EMBL/GenBank/DDBJ whole genome shotgun (WGS) entry which is preliminary data.</text>
</comment>
<feature type="repeat" description="PPR" evidence="2">
    <location>
        <begin position="248"/>
        <end position="282"/>
    </location>
</feature>
<keyword evidence="4" id="KW-1185">Reference proteome</keyword>
<dbReference type="OrthoDB" id="1305438at2759"/>
<dbReference type="PROSITE" id="PS51375">
    <property type="entry name" value="PPR"/>
    <property type="match status" value="3"/>
</dbReference>
<reference evidence="3 4" key="1">
    <citation type="submission" date="2020-09" db="EMBL/GenBank/DDBJ databases">
        <title>De no assembly of potato wild relative species, Solanum commersonii.</title>
        <authorList>
            <person name="Cho K."/>
        </authorList>
    </citation>
    <scope>NUCLEOTIDE SEQUENCE [LARGE SCALE GENOMIC DNA]</scope>
    <source>
        <strain evidence="3">LZ3.2</strain>
        <tissue evidence="3">Leaf</tissue>
    </source>
</reference>
<organism evidence="3 4">
    <name type="scientific">Solanum commersonii</name>
    <name type="common">Commerson's wild potato</name>
    <name type="synonym">Commerson's nightshade</name>
    <dbReference type="NCBI Taxonomy" id="4109"/>
    <lineage>
        <taxon>Eukaryota</taxon>
        <taxon>Viridiplantae</taxon>
        <taxon>Streptophyta</taxon>
        <taxon>Embryophyta</taxon>
        <taxon>Tracheophyta</taxon>
        <taxon>Spermatophyta</taxon>
        <taxon>Magnoliopsida</taxon>
        <taxon>eudicotyledons</taxon>
        <taxon>Gunneridae</taxon>
        <taxon>Pentapetalae</taxon>
        <taxon>asterids</taxon>
        <taxon>lamiids</taxon>
        <taxon>Solanales</taxon>
        <taxon>Solanaceae</taxon>
        <taxon>Solanoideae</taxon>
        <taxon>Solaneae</taxon>
        <taxon>Solanum</taxon>
    </lineage>
</organism>